<keyword evidence="3 6" id="KW-0812">Transmembrane</keyword>
<evidence type="ECO:0000256" key="1">
    <source>
        <dbReference type="ARBA" id="ARBA00004651"/>
    </source>
</evidence>
<sequence length="297" mass="32835">MPANKIARQLSRLWQLGIRSANRMDERAHGWLGILANAIRHSLKPDSVITAAAIAYFAVFSLFPFTLLIIAIASLSLGSLVDQHLIIQRLEFIAPALGQLLGQNIDEIIRVRGPVTIVALLSLVWSASSIFSLLTVTLSKIWGIKRNRPVWTRRGLGLLLVLGLVALILFLASFANLITWLPDQVLQNLDGVRFALAILLDIALFFVLYLMLPHATSGWRDILPGAIGAGLLWELAKKTFLLFISTYLSISNLIYGSVAAIIAVLSWAYLSGLIFLFGAYLSVSYLQYRRQQQQTAP</sequence>
<feature type="transmembrane region" description="Helical" evidence="6">
    <location>
        <begin position="268"/>
        <end position="288"/>
    </location>
</feature>
<feature type="transmembrane region" description="Helical" evidence="6">
    <location>
        <begin position="48"/>
        <end position="75"/>
    </location>
</feature>
<protein>
    <submittedName>
        <fullName evidence="7">Predicted membrane protein</fullName>
    </submittedName>
</protein>
<gene>
    <name evidence="7" type="ORF">LARV_01357</name>
</gene>
<evidence type="ECO:0000256" key="6">
    <source>
        <dbReference type="SAM" id="Phobius"/>
    </source>
</evidence>
<dbReference type="EMBL" id="DF967972">
    <property type="protein sequence ID" value="GAP13602.1"/>
    <property type="molecule type" value="Genomic_DNA"/>
</dbReference>
<reference evidence="7" key="1">
    <citation type="submission" date="2015-07" db="EMBL/GenBank/DDBJ databases">
        <title>Draft Genome Sequences of Anaerolinea thermolimosa IMO-1, Bellilinea caldifistulae GOMI-1, Leptolinea tardivitalis YMTK-2, Levilinea saccharolytica KIBI-1,Longilinea arvoryzae KOME-1, Previously Described as Members of the Anaerolineaceae (Chloroflexi).</title>
        <authorList>
            <person name="Sekiguchi Y."/>
            <person name="Ohashi A."/>
            <person name="Matsuura N."/>
            <person name="Tourlousse M.D."/>
        </authorList>
    </citation>
    <scope>NUCLEOTIDE SEQUENCE [LARGE SCALE GENOMIC DNA]</scope>
    <source>
        <strain evidence="7">KOME-1</strain>
    </source>
</reference>
<dbReference type="InterPro" id="IPR017039">
    <property type="entry name" value="Virul_fac_BrkB"/>
</dbReference>
<feature type="transmembrane region" description="Helical" evidence="6">
    <location>
        <begin position="192"/>
        <end position="212"/>
    </location>
</feature>
<dbReference type="Proteomes" id="UP000055060">
    <property type="component" value="Unassembled WGS sequence"/>
</dbReference>
<dbReference type="PANTHER" id="PTHR30213">
    <property type="entry name" value="INNER MEMBRANE PROTEIN YHJD"/>
    <property type="match status" value="1"/>
</dbReference>
<evidence type="ECO:0000256" key="2">
    <source>
        <dbReference type="ARBA" id="ARBA00022475"/>
    </source>
</evidence>
<keyword evidence="4 6" id="KW-1133">Transmembrane helix</keyword>
<evidence type="ECO:0000256" key="4">
    <source>
        <dbReference type="ARBA" id="ARBA00022989"/>
    </source>
</evidence>
<evidence type="ECO:0000256" key="5">
    <source>
        <dbReference type="ARBA" id="ARBA00023136"/>
    </source>
</evidence>
<evidence type="ECO:0000313" key="7">
    <source>
        <dbReference type="EMBL" id="GAP13602.1"/>
    </source>
</evidence>
<dbReference type="RefSeq" id="WP_075072930.1">
    <property type="nucleotide sequence ID" value="NZ_DF967972.1"/>
</dbReference>
<accession>A0A0S7BHL2</accession>
<evidence type="ECO:0000256" key="3">
    <source>
        <dbReference type="ARBA" id="ARBA00022692"/>
    </source>
</evidence>
<comment type="subcellular location">
    <subcellularLocation>
        <location evidence="1">Cell membrane</location>
        <topology evidence="1">Multi-pass membrane protein</topology>
    </subcellularLocation>
</comment>
<dbReference type="STRING" id="360412.LARV_01357"/>
<dbReference type="PANTHER" id="PTHR30213:SF0">
    <property type="entry name" value="UPF0761 MEMBRANE PROTEIN YIHY"/>
    <property type="match status" value="1"/>
</dbReference>
<feature type="transmembrane region" description="Helical" evidence="6">
    <location>
        <begin position="240"/>
        <end position="262"/>
    </location>
</feature>
<proteinExistence type="predicted"/>
<keyword evidence="2" id="KW-1003">Cell membrane</keyword>
<dbReference type="NCBIfam" id="TIGR00765">
    <property type="entry name" value="yihY_not_rbn"/>
    <property type="match status" value="1"/>
</dbReference>
<dbReference type="AlphaFoldDB" id="A0A0S7BHL2"/>
<evidence type="ECO:0000313" key="8">
    <source>
        <dbReference type="Proteomes" id="UP000055060"/>
    </source>
</evidence>
<keyword evidence="5 6" id="KW-0472">Membrane</keyword>
<organism evidence="7">
    <name type="scientific">Longilinea arvoryzae</name>
    <dbReference type="NCBI Taxonomy" id="360412"/>
    <lineage>
        <taxon>Bacteria</taxon>
        <taxon>Bacillati</taxon>
        <taxon>Chloroflexota</taxon>
        <taxon>Anaerolineae</taxon>
        <taxon>Anaerolineales</taxon>
        <taxon>Anaerolineaceae</taxon>
        <taxon>Longilinea</taxon>
    </lineage>
</organism>
<dbReference type="Pfam" id="PF03631">
    <property type="entry name" value="Virul_fac_BrkB"/>
    <property type="match status" value="1"/>
</dbReference>
<feature type="transmembrane region" description="Helical" evidence="6">
    <location>
        <begin position="115"/>
        <end position="136"/>
    </location>
</feature>
<keyword evidence="8" id="KW-1185">Reference proteome</keyword>
<feature type="transmembrane region" description="Helical" evidence="6">
    <location>
        <begin position="156"/>
        <end position="180"/>
    </location>
</feature>
<name>A0A0S7BHL2_9CHLR</name>
<dbReference type="GO" id="GO:0005886">
    <property type="term" value="C:plasma membrane"/>
    <property type="evidence" value="ECO:0007669"/>
    <property type="project" value="UniProtKB-SubCell"/>
</dbReference>
<dbReference type="PIRSF" id="PIRSF035875">
    <property type="entry name" value="RNase_BN"/>
    <property type="match status" value="1"/>
</dbReference>